<evidence type="ECO:0000256" key="1">
    <source>
        <dbReference type="SAM" id="SignalP"/>
    </source>
</evidence>
<comment type="caution">
    <text evidence="2">The sequence shown here is derived from an EMBL/GenBank/DDBJ whole genome shotgun (WGS) entry which is preliminary data.</text>
</comment>
<protein>
    <recommendedName>
        <fullName evidence="4">Beta/gamma crystallin 'Greek key' domain-containing protein</fullName>
    </recommendedName>
</protein>
<reference evidence="2" key="1">
    <citation type="submission" date="2023-06" db="EMBL/GenBank/DDBJ databases">
        <title>Genome-scale phylogeny and comparative genomics of the fungal order Sordariales.</title>
        <authorList>
            <consortium name="Lawrence Berkeley National Laboratory"/>
            <person name="Hensen N."/>
            <person name="Bonometti L."/>
            <person name="Westerberg I."/>
            <person name="Brannstrom I.O."/>
            <person name="Guillou S."/>
            <person name="Cros-Aarteil S."/>
            <person name="Calhoun S."/>
            <person name="Haridas S."/>
            <person name="Kuo A."/>
            <person name="Mondo S."/>
            <person name="Pangilinan J."/>
            <person name="Riley R."/>
            <person name="LaButti K."/>
            <person name="Andreopoulos B."/>
            <person name="Lipzen A."/>
            <person name="Chen C."/>
            <person name="Yanf M."/>
            <person name="Daum C."/>
            <person name="Ng V."/>
            <person name="Clum A."/>
            <person name="Steindorff A."/>
            <person name="Ohm R."/>
            <person name="Martin F."/>
            <person name="Silar P."/>
            <person name="Natvig D."/>
            <person name="Lalanne C."/>
            <person name="Gautier V."/>
            <person name="Ament-velasquez S.L."/>
            <person name="Kruys A."/>
            <person name="Hutchinson M.I."/>
            <person name="Powell A.J."/>
            <person name="Barry K."/>
            <person name="Miller A.N."/>
            <person name="Grigoriev I.V."/>
            <person name="Debuchy R."/>
            <person name="Gladieux P."/>
            <person name="Thoren M.H."/>
            <person name="Johannesson H."/>
        </authorList>
    </citation>
    <scope>NUCLEOTIDE SEQUENCE</scope>
    <source>
        <strain evidence="2">SMH3187-1</strain>
    </source>
</reference>
<dbReference type="Gene3D" id="2.60.20.10">
    <property type="entry name" value="Crystallins"/>
    <property type="match status" value="1"/>
</dbReference>
<evidence type="ECO:0000313" key="2">
    <source>
        <dbReference type="EMBL" id="KAK0753701.1"/>
    </source>
</evidence>
<name>A0AA40F9R5_9PEZI</name>
<evidence type="ECO:0008006" key="4">
    <source>
        <dbReference type="Google" id="ProtNLM"/>
    </source>
</evidence>
<feature type="signal peptide" evidence="1">
    <location>
        <begin position="1"/>
        <end position="19"/>
    </location>
</feature>
<gene>
    <name evidence="2" type="ORF">B0T18DRAFT_484368</name>
</gene>
<proteinExistence type="predicted"/>
<feature type="chain" id="PRO_5041364855" description="Beta/gamma crystallin 'Greek key' domain-containing protein" evidence="1">
    <location>
        <begin position="20"/>
        <end position="142"/>
    </location>
</feature>
<dbReference type="EMBL" id="JAUKUD010000001">
    <property type="protein sequence ID" value="KAK0753701.1"/>
    <property type="molecule type" value="Genomic_DNA"/>
</dbReference>
<keyword evidence="1" id="KW-0732">Signal</keyword>
<dbReference type="AlphaFoldDB" id="A0AA40F9R5"/>
<sequence length="142" mass="15559">MPSLKSLLAILPLALSAMAAPSPAPFEMAYANDTDVEAASRRAVAIDENGRNRIIICNDARRGGQCLNWGQKGHCWDFRDSNLAPYNDAVSSVYPQEAGVVWVLYQDYDCKGATLQVTSPGIDNLADVGFNDRVSSFSWFLR</sequence>
<dbReference type="Proteomes" id="UP001172155">
    <property type="component" value="Unassembled WGS sequence"/>
</dbReference>
<accession>A0AA40F9R5</accession>
<organism evidence="2 3">
    <name type="scientific">Schizothecium vesticola</name>
    <dbReference type="NCBI Taxonomy" id="314040"/>
    <lineage>
        <taxon>Eukaryota</taxon>
        <taxon>Fungi</taxon>
        <taxon>Dikarya</taxon>
        <taxon>Ascomycota</taxon>
        <taxon>Pezizomycotina</taxon>
        <taxon>Sordariomycetes</taxon>
        <taxon>Sordariomycetidae</taxon>
        <taxon>Sordariales</taxon>
        <taxon>Schizotheciaceae</taxon>
        <taxon>Schizothecium</taxon>
    </lineage>
</organism>
<keyword evidence="3" id="KW-1185">Reference proteome</keyword>
<evidence type="ECO:0000313" key="3">
    <source>
        <dbReference type="Proteomes" id="UP001172155"/>
    </source>
</evidence>